<keyword evidence="2" id="KW-1185">Reference proteome</keyword>
<dbReference type="AlphaFoldDB" id="A0A2Z7AQ01"/>
<proteinExistence type="predicted"/>
<name>A0A2Z7AQ01_9LAMI</name>
<reference evidence="1 2" key="1">
    <citation type="journal article" date="2015" name="Proc. Natl. Acad. Sci. U.S.A.">
        <title>The resurrection genome of Boea hygrometrica: A blueprint for survival of dehydration.</title>
        <authorList>
            <person name="Xiao L."/>
            <person name="Yang G."/>
            <person name="Zhang L."/>
            <person name="Yang X."/>
            <person name="Zhao S."/>
            <person name="Ji Z."/>
            <person name="Zhou Q."/>
            <person name="Hu M."/>
            <person name="Wang Y."/>
            <person name="Chen M."/>
            <person name="Xu Y."/>
            <person name="Jin H."/>
            <person name="Xiao X."/>
            <person name="Hu G."/>
            <person name="Bao F."/>
            <person name="Hu Y."/>
            <person name="Wan P."/>
            <person name="Li L."/>
            <person name="Deng X."/>
            <person name="Kuang T."/>
            <person name="Xiang C."/>
            <person name="Zhu J.K."/>
            <person name="Oliver M.J."/>
            <person name="He Y."/>
        </authorList>
    </citation>
    <scope>NUCLEOTIDE SEQUENCE [LARGE SCALE GENOMIC DNA]</scope>
    <source>
        <strain evidence="2">cv. XS01</strain>
    </source>
</reference>
<protein>
    <submittedName>
        <fullName evidence="1">Uncharacterized protein</fullName>
    </submittedName>
</protein>
<gene>
    <name evidence="1" type="ORF">F511_18573</name>
</gene>
<accession>A0A2Z7AQ01</accession>
<organism evidence="1 2">
    <name type="scientific">Dorcoceras hygrometricum</name>
    <dbReference type="NCBI Taxonomy" id="472368"/>
    <lineage>
        <taxon>Eukaryota</taxon>
        <taxon>Viridiplantae</taxon>
        <taxon>Streptophyta</taxon>
        <taxon>Embryophyta</taxon>
        <taxon>Tracheophyta</taxon>
        <taxon>Spermatophyta</taxon>
        <taxon>Magnoliopsida</taxon>
        <taxon>eudicotyledons</taxon>
        <taxon>Gunneridae</taxon>
        <taxon>Pentapetalae</taxon>
        <taxon>asterids</taxon>
        <taxon>lamiids</taxon>
        <taxon>Lamiales</taxon>
        <taxon>Gesneriaceae</taxon>
        <taxon>Didymocarpoideae</taxon>
        <taxon>Trichosporeae</taxon>
        <taxon>Loxocarpinae</taxon>
        <taxon>Dorcoceras</taxon>
    </lineage>
</organism>
<evidence type="ECO:0000313" key="2">
    <source>
        <dbReference type="Proteomes" id="UP000250235"/>
    </source>
</evidence>
<sequence>MASGSNKRHLDNGYMPQWKSRKVSAIRDFPPACCPNYEAISSGAAENNGDGASVFKPEFLKATVRVGAGSCKIPGGDATEISKFRNTHDSGMDGVKGLTMKTRHPGTEFTAMVDCELHVSDLSEGATAEVLNAVLGTLSTTPLEETTVNELNGVEPLELLQNSIFKEKPLLDAGIAIDGVSLLFPFHTSSSSNGLNASDKVEIKLTHRPKDKYWRRRVSAVRD</sequence>
<dbReference type="Proteomes" id="UP000250235">
    <property type="component" value="Unassembled WGS sequence"/>
</dbReference>
<evidence type="ECO:0000313" key="1">
    <source>
        <dbReference type="EMBL" id="KZV21407.1"/>
    </source>
</evidence>
<dbReference type="EMBL" id="KV014895">
    <property type="protein sequence ID" value="KZV21407.1"/>
    <property type="molecule type" value="Genomic_DNA"/>
</dbReference>